<feature type="domain" description="Protein kinase" evidence="18">
    <location>
        <begin position="1184"/>
        <end position="1478"/>
    </location>
</feature>
<feature type="region of interest" description="Disordered" evidence="17">
    <location>
        <begin position="529"/>
        <end position="552"/>
    </location>
</feature>
<evidence type="ECO:0000256" key="8">
    <source>
        <dbReference type="ARBA" id="ARBA00022777"/>
    </source>
</evidence>
<name>A0AAN8RYY1_POLSC</name>
<feature type="compositionally biased region" description="Low complexity" evidence="17">
    <location>
        <begin position="287"/>
        <end position="299"/>
    </location>
</feature>
<comment type="subcellular location">
    <subcellularLocation>
        <location evidence="1">Nucleus</location>
    </subcellularLocation>
</comment>
<gene>
    <name evidence="19" type="ORF">RUM43_014123</name>
</gene>
<dbReference type="EC" id="2.7.11.22" evidence="4"/>
<keyword evidence="8" id="KW-0418">Kinase</keyword>
<feature type="compositionally biased region" description="Basic residues" evidence="17">
    <location>
        <begin position="618"/>
        <end position="632"/>
    </location>
</feature>
<evidence type="ECO:0000313" key="19">
    <source>
        <dbReference type="EMBL" id="KAK6617894.1"/>
    </source>
</evidence>
<feature type="region of interest" description="Disordered" evidence="17">
    <location>
        <begin position="674"/>
        <end position="846"/>
    </location>
</feature>
<feature type="region of interest" description="Disordered" evidence="17">
    <location>
        <begin position="1037"/>
        <end position="1172"/>
    </location>
</feature>
<dbReference type="CDD" id="cd07864">
    <property type="entry name" value="STKc_CDK12"/>
    <property type="match status" value="1"/>
</dbReference>
<dbReference type="SUPFAM" id="SSF56112">
    <property type="entry name" value="Protein kinase-like (PK-like)"/>
    <property type="match status" value="1"/>
</dbReference>
<dbReference type="EC" id="2.7.11.23" evidence="3"/>
<dbReference type="PROSITE" id="PS50011">
    <property type="entry name" value="PROTEIN_KINASE_DOM"/>
    <property type="match status" value="1"/>
</dbReference>
<dbReference type="PANTHER" id="PTHR24056:SF546">
    <property type="entry name" value="CYCLIN-DEPENDENT KINASE 12"/>
    <property type="match status" value="1"/>
</dbReference>
<dbReference type="Gene3D" id="1.10.510.10">
    <property type="entry name" value="Transferase(Phosphotransferase) domain 1"/>
    <property type="match status" value="1"/>
</dbReference>
<evidence type="ECO:0000256" key="6">
    <source>
        <dbReference type="ARBA" id="ARBA00022679"/>
    </source>
</evidence>
<feature type="compositionally biased region" description="Basic and acidic residues" evidence="17">
    <location>
        <begin position="429"/>
        <end position="439"/>
    </location>
</feature>
<dbReference type="PANTHER" id="PTHR24056">
    <property type="entry name" value="CELL DIVISION PROTEIN KINASE"/>
    <property type="match status" value="1"/>
</dbReference>
<dbReference type="PROSITE" id="PS00108">
    <property type="entry name" value="PROTEIN_KINASE_ST"/>
    <property type="match status" value="1"/>
</dbReference>
<sequence length="1700" mass="192269">MPSGHVNKNGKVTRNRESEDQYSGATYVSGSDQDDCNRISTDNRKSSRGITPGTRRKARHSRDNAIAGGGKPLVEYSDVSSETLSSGPELGEITEDENLNFSDGELDGSELYRMSQGKDTLRRPHHKVKHHKSRHHRHDESPLPLDGTPSPLPVHKHKRSKHREGSPAQEYSLEDEDTALHGDKMHTKARKRKHRKEKKSRHSSPLSGKRKKKKRHRTPPKQEKSPPAAYKRISPSPATSDLDIERYESPKRSSLPDMRRGSPALQGSPHTPLIPAKAYEPLRDRLGGPSSPGSAGLSPVDEGQRLSAFPCDPSNISSYQVSLNLLSLTATVKKTSVSICGQDGSVIGGFTKKYSDNEIDPNKSSLWRSETALESEKHMENLMKCTNNKVGVIEAFSLGIDDNTQQINKSKHVEKADENENESNTMLSETRKSYSKTDIRVSHNSRSKIGTWETKIGPEGEKLLIGAIKDEWVKYHSKICQIDGCKRNKEETKVVPAVNEISKDVKSKTEFLKGSMKKWNTTKYSKIKTKSEAENSKEGEERSNTQGVELRKKDQRLHIKRSGKTPILRKADELMKKKYYSEKRERQSASKTAWYKKGVEDWNKDEGKQWKIDGREVSRKKKKDSRKFSKNSKIHSGLISSSDELLSPIYDLISSDYENSENIYLGNCTVYRSDSSPCEVMDKRHSSPRRSLTPPKKRRKTIDKERERSKERRRERSRDRLREKDRPRSRDMERMRERDERRYKRSKERRTHKVGRRRSRSRSWRRTPSPRDKYGRQSPISNRDKYRRSSPLGSPGPRDKYSRGKPSKRMRSKTRSPPIRLGSSPAGLSRSSKSRRSRSPVSREIASFTKMSETSLFAELVKDRNRKEVEAKLAAAAKEQKTTNMSDIPMPGSKGNDIAIPSGDVVDSLSEFKSVCQRSGSESITYQKLESPKFFGDVQKEIAQKETNEIDKNRGTSERKSIEMDIEETCGGIIQMEQYPDDKPEQTNNNEVTKEKSSFSPQLKGKGTDNKGEAFKKGTFCALDSYRKGSLGESLKKTAELTKNPKLADRKVKKENVKSKHGSLINRLPLPPGMKSTDLESIDSPPSRSPSPLLLEKKKSNTRSIKDLPLPPGTEDLSPDDNITSSPLGLEPSKGGSVSSNRQIPRPKLKRPKILNKSRNSKNSHLPMSASGGKDWGERCVDVFEVIAQIGEGTYGQVYKAKDVRSNELVALKKVRLENEKEGFPITAVREIKILRQLNHKNIVNLREIVTDKQDALDFRNDKGSFYLVFEYMDHDLMGLLESGMVEFNDAHNASIMKQLLDGLNYCHGKNFLHRDIKCSNILMNNRGEVKLADFGLARLYSAEDRDRPYTNKVITLWYRPPELLLGEERYGPAIDVWSCGCILGELFAKKPLFQANVELIQLDIISRLCGSPTPAVWPSVIKLPLWHTIKPKKIYRRRLREEFFFMPSTALDLLDKMLELDPEKRMTAEEALRSPWLKNIQPENNMSMLLPTWQDCHELWLKKRRRQMKEQEASQNLPPGKPTVIKEKDYAEGGSSKGIKMEAGNRGFHSNDNSENSKSPLVENSMHKQLQIVAHAIINKHPVRVEQLTSLTITKEIDSFAYQLIETLKTELTNASKGKPLDPKAHVFNPQGRHVGQESGFDAYAVYAGDNAVSNLKRQPGSLLATDSVRAGLAALLRKNGFSAAASLIYPLGNTGSLQ</sequence>
<feature type="region of interest" description="Disordered" evidence="17">
    <location>
        <begin position="1508"/>
        <end position="1561"/>
    </location>
</feature>
<dbReference type="FunFam" id="3.30.200.20:FF:000074">
    <property type="entry name" value="cyclin-dependent kinase 12 isoform X2"/>
    <property type="match status" value="1"/>
</dbReference>
<dbReference type="InterPro" id="IPR008271">
    <property type="entry name" value="Ser/Thr_kinase_AS"/>
</dbReference>
<feature type="compositionally biased region" description="Basic and acidic residues" evidence="17">
    <location>
        <begin position="702"/>
        <end position="742"/>
    </location>
</feature>
<evidence type="ECO:0000313" key="20">
    <source>
        <dbReference type="Proteomes" id="UP001372834"/>
    </source>
</evidence>
<dbReference type="GO" id="GO:0032968">
    <property type="term" value="P:positive regulation of transcription elongation by RNA polymerase II"/>
    <property type="evidence" value="ECO:0007669"/>
    <property type="project" value="TreeGrafter"/>
</dbReference>
<dbReference type="Gene3D" id="3.30.200.20">
    <property type="entry name" value="Phosphorylase Kinase, domain 1"/>
    <property type="match status" value="1"/>
</dbReference>
<proteinExistence type="inferred from homology"/>
<dbReference type="SMART" id="SM00220">
    <property type="entry name" value="S_TKc"/>
    <property type="match status" value="1"/>
</dbReference>
<comment type="caution">
    <text evidence="19">The sequence shown here is derived from an EMBL/GenBank/DDBJ whole genome shotgun (WGS) entry which is preliminary data.</text>
</comment>
<dbReference type="InterPro" id="IPR000719">
    <property type="entry name" value="Prot_kinase_dom"/>
</dbReference>
<evidence type="ECO:0000256" key="14">
    <source>
        <dbReference type="ARBA" id="ARBA00048367"/>
    </source>
</evidence>
<keyword evidence="5" id="KW-0723">Serine/threonine-protein kinase</keyword>
<reference evidence="19 20" key="1">
    <citation type="submission" date="2023-10" db="EMBL/GenBank/DDBJ databases">
        <title>Genomes of two closely related lineages of the louse Polyplax serrata with different host specificities.</title>
        <authorList>
            <person name="Martinu J."/>
            <person name="Tarabai H."/>
            <person name="Stefka J."/>
            <person name="Hypsa V."/>
        </authorList>
    </citation>
    <scope>NUCLEOTIDE SEQUENCE [LARGE SCALE GENOMIC DNA]</scope>
    <source>
        <strain evidence="19">HR10_N</strain>
    </source>
</reference>
<evidence type="ECO:0000256" key="13">
    <source>
        <dbReference type="ARBA" id="ARBA00047811"/>
    </source>
</evidence>
<evidence type="ECO:0000256" key="9">
    <source>
        <dbReference type="ARBA" id="ARBA00022840"/>
    </source>
</evidence>
<dbReference type="Proteomes" id="UP001372834">
    <property type="component" value="Unassembled WGS sequence"/>
</dbReference>
<feature type="region of interest" description="Disordered" evidence="17">
    <location>
        <begin position="876"/>
        <end position="902"/>
    </location>
</feature>
<evidence type="ECO:0000256" key="4">
    <source>
        <dbReference type="ARBA" id="ARBA00012425"/>
    </source>
</evidence>
<dbReference type="GO" id="GO:0004693">
    <property type="term" value="F:cyclin-dependent protein serine/threonine kinase activity"/>
    <property type="evidence" value="ECO:0007669"/>
    <property type="project" value="UniProtKB-EC"/>
</dbReference>
<feature type="compositionally biased region" description="Basic residues" evidence="17">
    <location>
        <begin position="187"/>
        <end position="219"/>
    </location>
</feature>
<evidence type="ECO:0000256" key="11">
    <source>
        <dbReference type="ARBA" id="ARBA00040213"/>
    </source>
</evidence>
<dbReference type="GO" id="GO:0008024">
    <property type="term" value="C:cyclin/CDK positive transcription elongation factor complex"/>
    <property type="evidence" value="ECO:0007669"/>
    <property type="project" value="TreeGrafter"/>
</dbReference>
<evidence type="ECO:0000256" key="1">
    <source>
        <dbReference type="ARBA" id="ARBA00004123"/>
    </source>
</evidence>
<keyword evidence="6" id="KW-0808">Transferase</keyword>
<evidence type="ECO:0000259" key="18">
    <source>
        <dbReference type="PROSITE" id="PS50011"/>
    </source>
</evidence>
<dbReference type="EMBL" id="JAWJWE010000043">
    <property type="protein sequence ID" value="KAK6617894.1"/>
    <property type="molecule type" value="Genomic_DNA"/>
</dbReference>
<dbReference type="FunFam" id="1.10.510.10:FF:000102">
    <property type="entry name" value="cyclin-dependent kinase 12 isoform X1"/>
    <property type="match status" value="1"/>
</dbReference>
<feature type="compositionally biased region" description="Low complexity" evidence="17">
    <location>
        <begin position="1084"/>
        <end position="1094"/>
    </location>
</feature>
<evidence type="ECO:0000256" key="5">
    <source>
        <dbReference type="ARBA" id="ARBA00022527"/>
    </source>
</evidence>
<feature type="binding site" evidence="16">
    <location>
        <position position="1213"/>
    </location>
    <ligand>
        <name>ATP</name>
        <dbReference type="ChEBI" id="CHEBI:30616"/>
    </ligand>
</feature>
<keyword evidence="10" id="KW-0539">Nucleus</keyword>
<feature type="compositionally biased region" description="Polar residues" evidence="17">
    <location>
        <begin position="1549"/>
        <end position="1560"/>
    </location>
</feature>
<dbReference type="InterPro" id="IPR017441">
    <property type="entry name" value="Protein_kinase_ATP_BS"/>
</dbReference>
<evidence type="ECO:0000256" key="10">
    <source>
        <dbReference type="ARBA" id="ARBA00023242"/>
    </source>
</evidence>
<comment type="similarity">
    <text evidence="2">Belongs to the protein kinase superfamily. CMGC Ser/Thr protein kinase family. CDC2/CDKX subfamily.</text>
</comment>
<keyword evidence="7 16" id="KW-0547">Nucleotide-binding</keyword>
<feature type="compositionally biased region" description="Basic residues" evidence="17">
    <location>
        <begin position="1145"/>
        <end position="1162"/>
    </location>
</feature>
<organism evidence="19 20">
    <name type="scientific">Polyplax serrata</name>
    <name type="common">Common mouse louse</name>
    <dbReference type="NCBI Taxonomy" id="468196"/>
    <lineage>
        <taxon>Eukaryota</taxon>
        <taxon>Metazoa</taxon>
        <taxon>Ecdysozoa</taxon>
        <taxon>Arthropoda</taxon>
        <taxon>Hexapoda</taxon>
        <taxon>Insecta</taxon>
        <taxon>Pterygota</taxon>
        <taxon>Neoptera</taxon>
        <taxon>Paraneoptera</taxon>
        <taxon>Psocodea</taxon>
        <taxon>Troctomorpha</taxon>
        <taxon>Phthiraptera</taxon>
        <taxon>Anoplura</taxon>
        <taxon>Polyplacidae</taxon>
        <taxon>Polyplax</taxon>
    </lineage>
</organism>
<comment type="catalytic activity">
    <reaction evidence="14">
        <text>L-seryl-[protein] + ATP = O-phospho-L-seryl-[protein] + ADP + H(+)</text>
        <dbReference type="Rhea" id="RHEA:17989"/>
        <dbReference type="Rhea" id="RHEA-COMP:9863"/>
        <dbReference type="Rhea" id="RHEA-COMP:11604"/>
        <dbReference type="ChEBI" id="CHEBI:15378"/>
        <dbReference type="ChEBI" id="CHEBI:29999"/>
        <dbReference type="ChEBI" id="CHEBI:30616"/>
        <dbReference type="ChEBI" id="CHEBI:83421"/>
        <dbReference type="ChEBI" id="CHEBI:456216"/>
        <dbReference type="EC" id="2.7.11.22"/>
    </reaction>
</comment>
<feature type="compositionally biased region" description="Basic residues" evidence="17">
    <location>
        <begin position="123"/>
        <end position="137"/>
    </location>
</feature>
<feature type="compositionally biased region" description="Basic and acidic residues" evidence="17">
    <location>
        <begin position="35"/>
        <end position="45"/>
    </location>
</feature>
<dbReference type="GO" id="GO:0030332">
    <property type="term" value="F:cyclin binding"/>
    <property type="evidence" value="ECO:0007669"/>
    <property type="project" value="TreeGrafter"/>
</dbReference>
<dbReference type="GO" id="GO:0005524">
    <property type="term" value="F:ATP binding"/>
    <property type="evidence" value="ECO:0007669"/>
    <property type="project" value="UniProtKB-UniRule"/>
</dbReference>
<comment type="catalytic activity">
    <reaction evidence="13">
        <text>L-threonyl-[protein] + ATP = O-phospho-L-threonyl-[protein] + ADP + H(+)</text>
        <dbReference type="Rhea" id="RHEA:46608"/>
        <dbReference type="Rhea" id="RHEA-COMP:11060"/>
        <dbReference type="Rhea" id="RHEA-COMP:11605"/>
        <dbReference type="ChEBI" id="CHEBI:15378"/>
        <dbReference type="ChEBI" id="CHEBI:30013"/>
        <dbReference type="ChEBI" id="CHEBI:30616"/>
        <dbReference type="ChEBI" id="CHEBI:61977"/>
        <dbReference type="ChEBI" id="CHEBI:456216"/>
        <dbReference type="EC" id="2.7.11.22"/>
    </reaction>
</comment>
<dbReference type="PROSITE" id="PS00107">
    <property type="entry name" value="PROTEIN_KINASE_ATP"/>
    <property type="match status" value="1"/>
</dbReference>
<feature type="compositionally biased region" description="Acidic residues" evidence="17">
    <location>
        <begin position="92"/>
        <end position="108"/>
    </location>
</feature>
<feature type="region of interest" description="Disordered" evidence="17">
    <location>
        <begin position="1"/>
        <end position="275"/>
    </location>
</feature>
<feature type="compositionally biased region" description="Basic residues" evidence="17">
    <location>
        <begin position="803"/>
        <end position="814"/>
    </location>
</feature>
<feature type="region of interest" description="Disordered" evidence="17">
    <location>
        <begin position="412"/>
        <end position="439"/>
    </location>
</feature>
<dbReference type="GO" id="GO:0008353">
    <property type="term" value="F:RNA polymerase II CTD heptapeptide repeat kinase activity"/>
    <property type="evidence" value="ECO:0007669"/>
    <property type="project" value="UniProtKB-EC"/>
</dbReference>
<dbReference type="InterPro" id="IPR011009">
    <property type="entry name" value="Kinase-like_dom_sf"/>
</dbReference>
<evidence type="ECO:0000256" key="12">
    <source>
        <dbReference type="ARBA" id="ARBA00041920"/>
    </source>
</evidence>
<evidence type="ECO:0000256" key="3">
    <source>
        <dbReference type="ARBA" id="ARBA00012409"/>
    </source>
</evidence>
<feature type="compositionally biased region" description="Basic and acidic residues" evidence="17">
    <location>
        <begin position="529"/>
        <end position="543"/>
    </location>
</feature>
<accession>A0AAN8RYY1</accession>
<feature type="region of interest" description="Disordered" evidence="17">
    <location>
        <begin position="282"/>
        <end position="301"/>
    </location>
</feature>
<feature type="compositionally biased region" description="Polar residues" evidence="17">
    <location>
        <begin position="21"/>
        <end position="31"/>
    </location>
</feature>
<dbReference type="Pfam" id="PF00069">
    <property type="entry name" value="Pkinase"/>
    <property type="match status" value="1"/>
</dbReference>
<dbReference type="InterPro" id="IPR050108">
    <property type="entry name" value="CDK"/>
</dbReference>
<evidence type="ECO:0000256" key="7">
    <source>
        <dbReference type="ARBA" id="ARBA00022741"/>
    </source>
</evidence>
<comment type="catalytic activity">
    <reaction evidence="15">
        <text>[DNA-directed RNA polymerase] + ATP = phospho-[DNA-directed RNA polymerase] + ADP + H(+)</text>
        <dbReference type="Rhea" id="RHEA:10216"/>
        <dbReference type="Rhea" id="RHEA-COMP:11321"/>
        <dbReference type="Rhea" id="RHEA-COMP:11322"/>
        <dbReference type="ChEBI" id="CHEBI:15378"/>
        <dbReference type="ChEBI" id="CHEBI:30616"/>
        <dbReference type="ChEBI" id="CHEBI:43176"/>
        <dbReference type="ChEBI" id="CHEBI:68546"/>
        <dbReference type="ChEBI" id="CHEBI:456216"/>
        <dbReference type="EC" id="2.7.11.23"/>
    </reaction>
</comment>
<feature type="compositionally biased region" description="Basic and acidic residues" evidence="17">
    <location>
        <begin position="1046"/>
        <end position="1058"/>
    </location>
</feature>
<protein>
    <recommendedName>
        <fullName evidence="11">Cyclin-dependent kinase 12</fullName>
        <ecNumber evidence="4">2.7.11.22</ecNumber>
        <ecNumber evidence="3">2.7.11.23</ecNumber>
    </recommendedName>
    <alternativeName>
        <fullName evidence="12">Cell division protein kinase 12</fullName>
    </alternativeName>
</protein>
<evidence type="ECO:0000256" key="15">
    <source>
        <dbReference type="ARBA" id="ARBA00049280"/>
    </source>
</evidence>
<evidence type="ECO:0000256" key="16">
    <source>
        <dbReference type="PROSITE-ProRule" id="PRU10141"/>
    </source>
</evidence>
<feature type="region of interest" description="Disordered" evidence="17">
    <location>
        <begin position="978"/>
        <end position="1014"/>
    </location>
</feature>
<evidence type="ECO:0000256" key="2">
    <source>
        <dbReference type="ARBA" id="ARBA00006485"/>
    </source>
</evidence>
<keyword evidence="9 16" id="KW-0067">ATP-binding</keyword>
<evidence type="ECO:0000256" key="17">
    <source>
        <dbReference type="SAM" id="MobiDB-lite"/>
    </source>
</evidence>
<feature type="compositionally biased region" description="Basic residues" evidence="17">
    <location>
        <begin position="743"/>
        <end position="765"/>
    </location>
</feature>
<feature type="region of interest" description="Disordered" evidence="17">
    <location>
        <begin position="613"/>
        <end position="632"/>
    </location>
</feature>